<sequence>MPFFDIPLPAPFKSLTVGKPSKGTAETSVREQASSKISWTKLGRSFGRRKLLDEKRRHSIQEFGQCSWTRQTDTLPPLPEKEDTGAESASMHPAKDDSVVPMPALCQVFSHLSSEGSDSDGPATPVNTLSRAPSYKNDYAFHGDKSTSKKLTSGQWFDFSVTASEPDLSDIATRLVEKTQVALDDDLEYLEKMLNGPHVFIPSTPYIHDGPMPVTRVTSL</sequence>
<feature type="region of interest" description="Disordered" evidence="1">
    <location>
        <begin position="64"/>
        <end position="97"/>
    </location>
</feature>
<gene>
    <name evidence="2" type="ORF">BD311DRAFT_667663</name>
</gene>
<evidence type="ECO:0000256" key="1">
    <source>
        <dbReference type="SAM" id="MobiDB-lite"/>
    </source>
</evidence>
<proteinExistence type="predicted"/>
<feature type="region of interest" description="Disordered" evidence="1">
    <location>
        <begin position="112"/>
        <end position="131"/>
    </location>
</feature>
<dbReference type="Proteomes" id="UP000292957">
    <property type="component" value="Unassembled WGS sequence"/>
</dbReference>
<dbReference type="OrthoDB" id="2740070at2759"/>
<dbReference type="AlphaFoldDB" id="A0A4Q9MG50"/>
<name>A0A4Q9MG50_9APHY</name>
<feature type="compositionally biased region" description="Polar residues" evidence="1">
    <location>
        <begin position="64"/>
        <end position="74"/>
    </location>
</feature>
<protein>
    <submittedName>
        <fullName evidence="2">Uncharacterized protein</fullName>
    </submittedName>
</protein>
<accession>A0A4Q9MG50</accession>
<dbReference type="EMBL" id="ML143446">
    <property type="protein sequence ID" value="TBU26410.1"/>
    <property type="molecule type" value="Genomic_DNA"/>
</dbReference>
<organism evidence="2">
    <name type="scientific">Dichomitus squalens</name>
    <dbReference type="NCBI Taxonomy" id="114155"/>
    <lineage>
        <taxon>Eukaryota</taxon>
        <taxon>Fungi</taxon>
        <taxon>Dikarya</taxon>
        <taxon>Basidiomycota</taxon>
        <taxon>Agaricomycotina</taxon>
        <taxon>Agaricomycetes</taxon>
        <taxon>Polyporales</taxon>
        <taxon>Polyporaceae</taxon>
        <taxon>Dichomitus</taxon>
    </lineage>
</organism>
<evidence type="ECO:0000313" key="2">
    <source>
        <dbReference type="EMBL" id="TBU26410.1"/>
    </source>
</evidence>
<reference evidence="2" key="1">
    <citation type="submission" date="2019-01" db="EMBL/GenBank/DDBJ databases">
        <title>Draft genome sequences of three monokaryotic isolates of the white-rot basidiomycete fungus Dichomitus squalens.</title>
        <authorList>
            <consortium name="DOE Joint Genome Institute"/>
            <person name="Lopez S.C."/>
            <person name="Andreopoulos B."/>
            <person name="Pangilinan J."/>
            <person name="Lipzen A."/>
            <person name="Riley R."/>
            <person name="Ahrendt S."/>
            <person name="Ng V."/>
            <person name="Barry K."/>
            <person name="Daum C."/>
            <person name="Grigoriev I.V."/>
            <person name="Hilden K.S."/>
            <person name="Makela M.R."/>
            <person name="de Vries R.P."/>
        </authorList>
    </citation>
    <scope>NUCLEOTIDE SEQUENCE [LARGE SCALE GENOMIC DNA]</scope>
    <source>
        <strain evidence="2">OM18370.1</strain>
    </source>
</reference>